<dbReference type="InterPro" id="IPR018247">
    <property type="entry name" value="EF_Hand_1_Ca_BS"/>
</dbReference>
<accession>A0A9X2X7N1</accession>
<dbReference type="SMART" id="SM00054">
    <property type="entry name" value="EFh"/>
    <property type="match status" value="2"/>
</dbReference>
<dbReference type="SUPFAM" id="SSF47473">
    <property type="entry name" value="EF-hand"/>
    <property type="match status" value="1"/>
</dbReference>
<dbReference type="Proteomes" id="UP001149009">
    <property type="component" value="Unassembled WGS sequence"/>
</dbReference>
<dbReference type="InterPro" id="IPR002048">
    <property type="entry name" value="EF_hand_dom"/>
</dbReference>
<dbReference type="EMBL" id="JAODNV010000005">
    <property type="protein sequence ID" value="MCT8989594.1"/>
    <property type="molecule type" value="Genomic_DNA"/>
</dbReference>
<gene>
    <name evidence="3" type="ORF">NYR54_04685</name>
</gene>
<proteinExistence type="predicted"/>
<dbReference type="Pfam" id="PF13202">
    <property type="entry name" value="EF-hand_5"/>
    <property type="match status" value="3"/>
</dbReference>
<name>A0A9X2X7N1_9HYPH</name>
<keyword evidence="1" id="KW-0732">Signal</keyword>
<dbReference type="CDD" id="cd00051">
    <property type="entry name" value="EFh"/>
    <property type="match status" value="1"/>
</dbReference>
<keyword evidence="4" id="KW-1185">Reference proteome</keyword>
<dbReference type="InterPro" id="IPR011992">
    <property type="entry name" value="EF-hand-dom_pair"/>
</dbReference>
<reference evidence="3" key="1">
    <citation type="submission" date="2022-08" db="EMBL/GenBank/DDBJ databases">
        <title>Chelativorans sichuanense sp. nov., a paraffin oil-degrading bacterium isolated from a mixture of oil-based drill cuttings and paddy soil.</title>
        <authorList>
            <person name="Yu J."/>
            <person name="Liu H."/>
            <person name="Chen Q."/>
        </authorList>
    </citation>
    <scope>NUCLEOTIDE SEQUENCE</scope>
    <source>
        <strain evidence="3">SCAU 2101</strain>
    </source>
</reference>
<sequence>MLRKIFISAIALSLAAGTAAFAQSEGGTPESTERRPMGMFDRLDVDGNGSIAADEFGGERLEMLRAADADGDGTLSEDELLTYVMERAFKRRAERAARYLDIDGDGTVTLAEIEDHQNKRFALFDRNNDGEVSREELQRSGFARRMMHFHGARGEGPRAAFRAHHRNGRHHVRDAAPAGEAPAEE</sequence>
<organism evidence="3 4">
    <name type="scientific">Chelativorans petroleitrophicus</name>
    <dbReference type="NCBI Taxonomy" id="2975484"/>
    <lineage>
        <taxon>Bacteria</taxon>
        <taxon>Pseudomonadati</taxon>
        <taxon>Pseudomonadota</taxon>
        <taxon>Alphaproteobacteria</taxon>
        <taxon>Hyphomicrobiales</taxon>
        <taxon>Phyllobacteriaceae</taxon>
        <taxon>Chelativorans</taxon>
    </lineage>
</organism>
<evidence type="ECO:0000313" key="3">
    <source>
        <dbReference type="EMBL" id="MCT8989594.1"/>
    </source>
</evidence>
<dbReference type="Gene3D" id="1.10.238.10">
    <property type="entry name" value="EF-hand"/>
    <property type="match status" value="2"/>
</dbReference>
<feature type="domain" description="EF-hand" evidence="2">
    <location>
        <begin position="62"/>
        <end position="90"/>
    </location>
</feature>
<comment type="caution">
    <text evidence="3">The sequence shown here is derived from an EMBL/GenBank/DDBJ whole genome shotgun (WGS) entry which is preliminary data.</text>
</comment>
<dbReference type="GO" id="GO:0005509">
    <property type="term" value="F:calcium ion binding"/>
    <property type="evidence" value="ECO:0007669"/>
    <property type="project" value="InterPro"/>
</dbReference>
<feature type="signal peptide" evidence="1">
    <location>
        <begin position="1"/>
        <end position="22"/>
    </location>
</feature>
<evidence type="ECO:0000313" key="4">
    <source>
        <dbReference type="Proteomes" id="UP001149009"/>
    </source>
</evidence>
<dbReference type="PROSITE" id="PS00018">
    <property type="entry name" value="EF_HAND_1"/>
    <property type="match status" value="2"/>
</dbReference>
<protein>
    <submittedName>
        <fullName evidence="3">EF-hand domain-containing protein</fullName>
    </submittedName>
</protein>
<evidence type="ECO:0000259" key="2">
    <source>
        <dbReference type="PROSITE" id="PS50222"/>
    </source>
</evidence>
<dbReference type="PROSITE" id="PS50222">
    <property type="entry name" value="EF_HAND_2"/>
    <property type="match status" value="2"/>
</dbReference>
<dbReference type="AlphaFoldDB" id="A0A9X2X7N1"/>
<feature type="domain" description="EF-hand" evidence="2">
    <location>
        <begin position="112"/>
        <end position="147"/>
    </location>
</feature>
<dbReference type="RefSeq" id="WP_261514403.1">
    <property type="nucleotide sequence ID" value="NZ_JAODNV010000005.1"/>
</dbReference>
<evidence type="ECO:0000256" key="1">
    <source>
        <dbReference type="SAM" id="SignalP"/>
    </source>
</evidence>
<feature type="chain" id="PRO_5040873674" evidence="1">
    <location>
        <begin position="23"/>
        <end position="185"/>
    </location>
</feature>